<feature type="transmembrane region" description="Helical" evidence="1">
    <location>
        <begin position="138"/>
        <end position="156"/>
    </location>
</feature>
<organism evidence="2 3">
    <name type="scientific">Stylonychia lemnae</name>
    <name type="common">Ciliate</name>
    <dbReference type="NCBI Taxonomy" id="5949"/>
    <lineage>
        <taxon>Eukaryota</taxon>
        <taxon>Sar</taxon>
        <taxon>Alveolata</taxon>
        <taxon>Ciliophora</taxon>
        <taxon>Intramacronucleata</taxon>
        <taxon>Spirotrichea</taxon>
        <taxon>Stichotrichia</taxon>
        <taxon>Sporadotrichida</taxon>
        <taxon>Oxytrichidae</taxon>
        <taxon>Stylonychinae</taxon>
        <taxon>Stylonychia</taxon>
    </lineage>
</organism>
<gene>
    <name evidence="2" type="primary">Contig5210.g5590</name>
    <name evidence="2" type="ORF">STYLEM_17207</name>
</gene>
<keyword evidence="1" id="KW-1133">Transmembrane helix</keyword>
<sequence>MQVSPESQVQNQESFLHKWDSTARRYFNHFEIHKQATREGLRRVFQNILTSFRDPIQYRHRLQDIDVLTYRQLLGDISHDEVHELHQVFCPYSTGYCFTKGLKDPASLFAWRSNQLAAAWLFGAGIGVYAKFVKKYNILWLAAGFIPMWALLLYNASRQPQQLLENSYKYLLAKRAATCEHEKNQARFNENEFTKTPEFSALQQALRERNITMYELENELLNKIASGELRA</sequence>
<keyword evidence="3" id="KW-1185">Reference proteome</keyword>
<keyword evidence="1" id="KW-0812">Transmembrane</keyword>
<proteinExistence type="predicted"/>
<evidence type="ECO:0000256" key="1">
    <source>
        <dbReference type="SAM" id="Phobius"/>
    </source>
</evidence>
<evidence type="ECO:0000313" key="3">
    <source>
        <dbReference type="Proteomes" id="UP000039865"/>
    </source>
</evidence>
<evidence type="ECO:0000313" key="2">
    <source>
        <dbReference type="EMBL" id="CDW88091.1"/>
    </source>
</evidence>
<dbReference type="AlphaFoldDB" id="A0A078B184"/>
<accession>A0A078B184</accession>
<dbReference type="EMBL" id="CCKQ01016213">
    <property type="protein sequence ID" value="CDW88091.1"/>
    <property type="molecule type" value="Genomic_DNA"/>
</dbReference>
<keyword evidence="1" id="KW-0472">Membrane</keyword>
<name>A0A078B184_STYLE</name>
<dbReference type="Proteomes" id="UP000039865">
    <property type="component" value="Unassembled WGS sequence"/>
</dbReference>
<protein>
    <submittedName>
        <fullName evidence="2">Uncharacterized protein</fullName>
    </submittedName>
</protein>
<feature type="transmembrane region" description="Helical" evidence="1">
    <location>
        <begin position="116"/>
        <end position="132"/>
    </location>
</feature>
<dbReference type="InParanoid" id="A0A078B184"/>
<reference evidence="2 3" key="1">
    <citation type="submission" date="2014-06" db="EMBL/GenBank/DDBJ databases">
        <authorList>
            <person name="Swart Estienne"/>
        </authorList>
    </citation>
    <scope>NUCLEOTIDE SEQUENCE [LARGE SCALE GENOMIC DNA]</scope>
    <source>
        <strain evidence="2 3">130c</strain>
    </source>
</reference>
<dbReference type="OrthoDB" id="319423at2759"/>